<dbReference type="SUPFAM" id="SSF55008">
    <property type="entry name" value="HMA, heavy metal-associated domain"/>
    <property type="match status" value="1"/>
</dbReference>
<dbReference type="NCBIfam" id="NF047536">
    <property type="entry name" value="Cu_chaper_CsoZ"/>
    <property type="match status" value="1"/>
</dbReference>
<name>A0ABZ3ED21_9STAP</name>
<sequence>MEFETIYVSNLTNEEQQHKLEQRLFTIDGVQKVCINQRSGQIDIEFETPASLNNLEKEVYDLGFEIIN</sequence>
<gene>
    <name evidence="1" type="ORF">QQM35_00115</name>
</gene>
<organism evidence="1 2">
    <name type="scientific">Staphylococcus hsinchuensis</name>
    <dbReference type="NCBI Taxonomy" id="3051183"/>
    <lineage>
        <taxon>Bacteria</taxon>
        <taxon>Bacillati</taxon>
        <taxon>Bacillota</taxon>
        <taxon>Bacilli</taxon>
        <taxon>Bacillales</taxon>
        <taxon>Staphylococcaceae</taxon>
        <taxon>Staphylococcus</taxon>
    </lineage>
</organism>
<proteinExistence type="predicted"/>
<evidence type="ECO:0000313" key="2">
    <source>
        <dbReference type="Proteomes" id="UP001436297"/>
    </source>
</evidence>
<evidence type="ECO:0000313" key="1">
    <source>
        <dbReference type="EMBL" id="XAF70563.1"/>
    </source>
</evidence>
<dbReference type="Proteomes" id="UP001436297">
    <property type="component" value="Chromosome"/>
</dbReference>
<keyword evidence="2" id="KW-1185">Reference proteome</keyword>
<dbReference type="InterPro" id="IPR036163">
    <property type="entry name" value="HMA_dom_sf"/>
</dbReference>
<protein>
    <submittedName>
        <fullName evidence="1">Heavy-metal-associated domain-containing protein</fullName>
    </submittedName>
</protein>
<dbReference type="EMBL" id="CP128355">
    <property type="protein sequence ID" value="XAF70563.1"/>
    <property type="molecule type" value="Genomic_DNA"/>
</dbReference>
<dbReference type="Gene3D" id="3.30.70.100">
    <property type="match status" value="1"/>
</dbReference>
<dbReference type="RefSeq" id="WP_251518281.1">
    <property type="nucleotide sequence ID" value="NZ_CP128355.1"/>
</dbReference>
<accession>A0ABZ3ED21</accession>
<reference evidence="1 2" key="1">
    <citation type="journal article" date="2024" name="Pathogens">
        <title>Staphylococcus hsinchuensis sp. nov., Isolated from Soymilk.</title>
        <authorList>
            <person name="Wang Y.T."/>
            <person name="Lin Y.C."/>
            <person name="Hsieh Y.H."/>
            <person name="Lin Y.T."/>
            <person name="Hamada M."/>
            <person name="Chen C.C."/>
            <person name="Liou J.S."/>
            <person name="Lee A.Y."/>
            <person name="Zhang W.L."/>
            <person name="Chen Y.T."/>
            <person name="Huang C.H."/>
        </authorList>
    </citation>
    <scope>NUCLEOTIDE SEQUENCE [LARGE SCALE GENOMIC DNA]</scope>
    <source>
        <strain evidence="1 2">H164</strain>
    </source>
</reference>